<dbReference type="RefSeq" id="WP_184115669.1">
    <property type="nucleotide sequence ID" value="NZ_JACHNY010000005.1"/>
</dbReference>
<keyword evidence="1" id="KW-0812">Transmembrane</keyword>
<evidence type="ECO:0000313" key="2">
    <source>
        <dbReference type="EMBL" id="MBB4618640.1"/>
    </source>
</evidence>
<name>A0A7W7AKD5_9SPHN</name>
<protein>
    <submittedName>
        <fullName evidence="2">Uncharacterized protein</fullName>
    </submittedName>
</protein>
<accession>A0A7W7AKD5</accession>
<keyword evidence="3" id="KW-1185">Reference proteome</keyword>
<dbReference type="EMBL" id="JACHNY010000005">
    <property type="protein sequence ID" value="MBB4618640.1"/>
    <property type="molecule type" value="Genomic_DNA"/>
</dbReference>
<reference evidence="2 3" key="1">
    <citation type="submission" date="2020-08" db="EMBL/GenBank/DDBJ databases">
        <title>Genomic Encyclopedia of Type Strains, Phase IV (KMG-IV): sequencing the most valuable type-strain genomes for metagenomic binning, comparative biology and taxonomic classification.</title>
        <authorList>
            <person name="Goeker M."/>
        </authorList>
    </citation>
    <scope>NUCLEOTIDE SEQUENCE [LARGE SCALE GENOMIC DNA]</scope>
    <source>
        <strain evidence="2 3">DSM 15867</strain>
    </source>
</reference>
<evidence type="ECO:0000256" key="1">
    <source>
        <dbReference type="SAM" id="Phobius"/>
    </source>
</evidence>
<sequence length="81" mass="8888">MHILMHVTGVACLAFMAGAGFYAIWSTIEPRRAQIAVAIAPLMRSSINVYRARFDSSRRKVAAAIAMIWRVAASLYRGGFA</sequence>
<gene>
    <name evidence="2" type="ORF">GGQ96_002783</name>
</gene>
<organism evidence="2 3">
    <name type="scientific">Sphingomonas abaci</name>
    <dbReference type="NCBI Taxonomy" id="237611"/>
    <lineage>
        <taxon>Bacteria</taxon>
        <taxon>Pseudomonadati</taxon>
        <taxon>Pseudomonadota</taxon>
        <taxon>Alphaproteobacteria</taxon>
        <taxon>Sphingomonadales</taxon>
        <taxon>Sphingomonadaceae</taxon>
        <taxon>Sphingomonas</taxon>
    </lineage>
</organism>
<dbReference type="AlphaFoldDB" id="A0A7W7AKD5"/>
<keyword evidence="1" id="KW-1133">Transmembrane helix</keyword>
<dbReference type="Proteomes" id="UP000574769">
    <property type="component" value="Unassembled WGS sequence"/>
</dbReference>
<keyword evidence="1" id="KW-0472">Membrane</keyword>
<evidence type="ECO:0000313" key="3">
    <source>
        <dbReference type="Proteomes" id="UP000574769"/>
    </source>
</evidence>
<feature type="transmembrane region" description="Helical" evidence="1">
    <location>
        <begin position="6"/>
        <end position="25"/>
    </location>
</feature>
<comment type="caution">
    <text evidence="2">The sequence shown here is derived from an EMBL/GenBank/DDBJ whole genome shotgun (WGS) entry which is preliminary data.</text>
</comment>
<proteinExistence type="predicted"/>